<dbReference type="SUPFAM" id="SSF48403">
    <property type="entry name" value="Ankyrin repeat"/>
    <property type="match status" value="1"/>
</dbReference>
<dbReference type="SMART" id="SM00248">
    <property type="entry name" value="ANK"/>
    <property type="match status" value="5"/>
</dbReference>
<dbReference type="Gene3D" id="1.25.40.20">
    <property type="entry name" value="Ankyrin repeat-containing domain"/>
    <property type="match status" value="1"/>
</dbReference>
<keyword evidence="5" id="KW-1185">Reference proteome</keyword>
<dbReference type="PANTHER" id="PTHR24198:SF194">
    <property type="entry name" value="INVERSIN-A"/>
    <property type="match status" value="1"/>
</dbReference>
<proteinExistence type="predicted"/>
<feature type="repeat" description="ANK" evidence="3">
    <location>
        <begin position="362"/>
        <end position="394"/>
    </location>
</feature>
<dbReference type="InterPro" id="IPR036770">
    <property type="entry name" value="Ankyrin_rpt-contain_sf"/>
</dbReference>
<evidence type="ECO:0000313" key="5">
    <source>
        <dbReference type="Proteomes" id="UP000601435"/>
    </source>
</evidence>
<accession>A0A812J5M0</accession>
<protein>
    <submittedName>
        <fullName evidence="4">ANK1 protein</fullName>
    </submittedName>
</protein>
<organism evidence="4 5">
    <name type="scientific">Symbiodinium necroappetens</name>
    <dbReference type="NCBI Taxonomy" id="1628268"/>
    <lineage>
        <taxon>Eukaryota</taxon>
        <taxon>Sar</taxon>
        <taxon>Alveolata</taxon>
        <taxon>Dinophyceae</taxon>
        <taxon>Suessiales</taxon>
        <taxon>Symbiodiniaceae</taxon>
        <taxon>Symbiodinium</taxon>
    </lineage>
</organism>
<sequence length="626" mass="68125">MGNCASTLDSYAASFPSPHTLPKSTKELHLSNAMGLSKEIAMTYPMWLIPAKVLVDLQGPLLPHDEMMKKNLLVQWRPGHTKTVVLISHQWAGFRHPDPNMEQFQVLQSLLRNLAAGRVSIGKDMVAQSRGVDVPIPSTQEQLNCLEWDIWYDFFGIPQIDDRGCVSNTPELQAAVDSIPAYCHASDIIVILAPSLRHADTGKTISFGSWETRGWCRAERTAAALSDKEMPLLVVTTPRTIFASSGAAWIGSWPHDGEFTVEGDRKTVRELTKKLLALKSESAPGPDCDAVELKFPVWFVVLRAGDLSQWRFYRALLFRLLPERGCPACHLAALEQERNIPHQPLQSFLARYRFNAPDQKADGLTPLMMACIEGCIPLVKELLSSKAEVNEKVEVSIRDIQLGGRQTALTVAAALSSSKVVQCLLQAKAALDVCCGTLCYTAINQAAAYGNHAVIADLAAAAPELVHKPNSKGDTPIINGVATHNSKVTEKLLEFDADPNQVGSYGHSVLALSSLHTSYVCHAENLLRAGADPNYAGTPTRLWDSVLKHRKTEVGKSEHIGPVAGEPLLSFGVPIQMATESGNLEMAKLLYEYGAELPPRVAAASLQSPFPEIAAFVAEAGDCFAT</sequence>
<keyword evidence="1" id="KW-0677">Repeat</keyword>
<dbReference type="InterPro" id="IPR002110">
    <property type="entry name" value="Ankyrin_rpt"/>
</dbReference>
<dbReference type="PANTHER" id="PTHR24198">
    <property type="entry name" value="ANKYRIN REPEAT AND PROTEIN KINASE DOMAIN-CONTAINING PROTEIN"/>
    <property type="match status" value="1"/>
</dbReference>
<dbReference type="AlphaFoldDB" id="A0A812J5M0"/>
<comment type="caution">
    <text evidence="4">The sequence shown here is derived from an EMBL/GenBank/DDBJ whole genome shotgun (WGS) entry which is preliminary data.</text>
</comment>
<reference evidence="4" key="1">
    <citation type="submission" date="2021-02" db="EMBL/GenBank/DDBJ databases">
        <authorList>
            <person name="Dougan E. K."/>
            <person name="Rhodes N."/>
            <person name="Thang M."/>
            <person name="Chan C."/>
        </authorList>
    </citation>
    <scope>NUCLEOTIDE SEQUENCE</scope>
</reference>
<dbReference type="EMBL" id="CAJNJA010005586">
    <property type="protein sequence ID" value="CAE7193672.1"/>
    <property type="molecule type" value="Genomic_DNA"/>
</dbReference>
<dbReference type="Pfam" id="PF00023">
    <property type="entry name" value="Ank"/>
    <property type="match status" value="1"/>
</dbReference>
<dbReference type="PROSITE" id="PS50297">
    <property type="entry name" value="ANK_REP_REGION"/>
    <property type="match status" value="1"/>
</dbReference>
<dbReference type="Proteomes" id="UP000601435">
    <property type="component" value="Unassembled WGS sequence"/>
</dbReference>
<name>A0A812J5M0_9DINO</name>
<evidence type="ECO:0000256" key="2">
    <source>
        <dbReference type="ARBA" id="ARBA00023043"/>
    </source>
</evidence>
<gene>
    <name evidence="4" type="primary">ANK1</name>
    <name evidence="4" type="ORF">SNEC2469_LOCUS1264</name>
</gene>
<evidence type="ECO:0000256" key="1">
    <source>
        <dbReference type="ARBA" id="ARBA00022737"/>
    </source>
</evidence>
<dbReference type="OrthoDB" id="20872at2759"/>
<keyword evidence="2 3" id="KW-0040">ANK repeat</keyword>
<evidence type="ECO:0000256" key="3">
    <source>
        <dbReference type="PROSITE-ProRule" id="PRU00023"/>
    </source>
</evidence>
<dbReference type="PROSITE" id="PS50088">
    <property type="entry name" value="ANK_REPEAT"/>
    <property type="match status" value="1"/>
</dbReference>
<evidence type="ECO:0000313" key="4">
    <source>
        <dbReference type="EMBL" id="CAE7193672.1"/>
    </source>
</evidence>